<keyword evidence="1" id="KW-1133">Transmembrane helix</keyword>
<dbReference type="EMBL" id="MCGT01000024">
    <property type="protein sequence ID" value="ORX50241.1"/>
    <property type="molecule type" value="Genomic_DNA"/>
</dbReference>
<dbReference type="GO" id="GO:0005634">
    <property type="term" value="C:nucleus"/>
    <property type="evidence" value="ECO:0007669"/>
    <property type="project" value="TreeGrafter"/>
</dbReference>
<evidence type="ECO:0000256" key="1">
    <source>
        <dbReference type="SAM" id="Phobius"/>
    </source>
</evidence>
<keyword evidence="3" id="KW-1185">Reference proteome</keyword>
<dbReference type="GO" id="GO:0016538">
    <property type="term" value="F:cyclin-dependent protein serine/threonine kinase regulator activity"/>
    <property type="evidence" value="ECO:0007669"/>
    <property type="project" value="TreeGrafter"/>
</dbReference>
<dbReference type="SUPFAM" id="SSF47954">
    <property type="entry name" value="Cyclin-like"/>
    <property type="match status" value="1"/>
</dbReference>
<dbReference type="GO" id="GO:0000307">
    <property type="term" value="C:cyclin-dependent protein kinase holoenzyme complex"/>
    <property type="evidence" value="ECO:0007669"/>
    <property type="project" value="TreeGrafter"/>
</dbReference>
<dbReference type="InterPro" id="IPR036915">
    <property type="entry name" value="Cyclin-like_sf"/>
</dbReference>
<feature type="transmembrane region" description="Helical" evidence="1">
    <location>
        <begin position="277"/>
        <end position="297"/>
    </location>
</feature>
<dbReference type="OrthoDB" id="286814at2759"/>
<dbReference type="InterPro" id="IPR013922">
    <property type="entry name" value="Cyclin_PHO80-like"/>
</dbReference>
<comment type="caution">
    <text evidence="2">The sequence shown here is derived from an EMBL/GenBank/DDBJ whole genome shotgun (WGS) entry which is preliminary data.</text>
</comment>
<gene>
    <name evidence="2" type="ORF">DM01DRAFT_1337902</name>
</gene>
<dbReference type="Pfam" id="PF08613">
    <property type="entry name" value="Cyclin"/>
    <property type="match status" value="1"/>
</dbReference>
<dbReference type="PANTHER" id="PTHR15615:SF108">
    <property type="entry name" value="PROTEIN CNPPD1"/>
    <property type="match status" value="1"/>
</dbReference>
<keyword evidence="1" id="KW-0472">Membrane</keyword>
<sequence>MSKQRNRRLSIRKEQSTKDKLKHIDDTSNFYYGKLAIHPLVISMQEHVKIPLEFIDMTAAFITTLLSGHDYLVSIHTSGSKKAVESFQSNVNFIRKTLSRAQISYHSLIVCLWYIDHWFHRHQHHSSAAKSWTVRELFLASIIVAEKYWVDCTWSSQGWSECTQYLYSCQEINALVQHFLMDLDYALYISEQDYVQFCHYLDFKIHVRQFMLIPASQMMLCFEGGTINLGMPPALSYHNLQVLSEPLTHNYAQRLRLSLPPLQALTLFTKIGLSFSLAYAAAIAATALMCQYATWLVTRVLWEQWVREQWLASVANRSPASLGLISM</sequence>
<dbReference type="STRING" id="101127.A0A1X2GC45"/>
<feature type="non-terminal residue" evidence="2">
    <location>
        <position position="1"/>
    </location>
</feature>
<dbReference type="CDD" id="cd20557">
    <property type="entry name" value="CYCLIN_ScPCL1-like"/>
    <property type="match status" value="1"/>
</dbReference>
<dbReference type="GO" id="GO:0019901">
    <property type="term" value="F:protein kinase binding"/>
    <property type="evidence" value="ECO:0007669"/>
    <property type="project" value="InterPro"/>
</dbReference>
<evidence type="ECO:0008006" key="4">
    <source>
        <dbReference type="Google" id="ProtNLM"/>
    </source>
</evidence>
<dbReference type="PANTHER" id="PTHR15615">
    <property type="match status" value="1"/>
</dbReference>
<dbReference type="Gene3D" id="1.10.472.10">
    <property type="entry name" value="Cyclin-like"/>
    <property type="match status" value="1"/>
</dbReference>
<reference evidence="2 3" key="1">
    <citation type="submission" date="2016-07" db="EMBL/GenBank/DDBJ databases">
        <title>Pervasive Adenine N6-methylation of Active Genes in Fungi.</title>
        <authorList>
            <consortium name="DOE Joint Genome Institute"/>
            <person name="Mondo S.J."/>
            <person name="Dannebaum R.O."/>
            <person name="Kuo R.C."/>
            <person name="Labutti K."/>
            <person name="Haridas S."/>
            <person name="Kuo A."/>
            <person name="Salamov A."/>
            <person name="Ahrendt S.R."/>
            <person name="Lipzen A."/>
            <person name="Sullivan W."/>
            <person name="Andreopoulos W.B."/>
            <person name="Clum A."/>
            <person name="Lindquist E."/>
            <person name="Daum C."/>
            <person name="Ramamoorthy G.K."/>
            <person name="Gryganskyi A."/>
            <person name="Culley D."/>
            <person name="Magnuson J.K."/>
            <person name="James T.Y."/>
            <person name="O'Malley M.A."/>
            <person name="Stajich J.E."/>
            <person name="Spatafora J.W."/>
            <person name="Visel A."/>
            <person name="Grigoriev I.V."/>
        </authorList>
    </citation>
    <scope>NUCLEOTIDE SEQUENCE [LARGE SCALE GENOMIC DNA]</scope>
    <source>
        <strain evidence="2 3">NRRL 3301</strain>
    </source>
</reference>
<keyword evidence="1" id="KW-0812">Transmembrane</keyword>
<protein>
    <recommendedName>
        <fullName evidence="4">Cyclin N-terminal domain-containing protein</fullName>
    </recommendedName>
</protein>
<accession>A0A1X2GC45</accession>
<name>A0A1X2GC45_9FUNG</name>
<evidence type="ECO:0000313" key="3">
    <source>
        <dbReference type="Proteomes" id="UP000242146"/>
    </source>
</evidence>
<evidence type="ECO:0000313" key="2">
    <source>
        <dbReference type="EMBL" id="ORX50241.1"/>
    </source>
</evidence>
<dbReference type="AlphaFoldDB" id="A0A1X2GC45"/>
<organism evidence="2 3">
    <name type="scientific">Hesseltinella vesiculosa</name>
    <dbReference type="NCBI Taxonomy" id="101127"/>
    <lineage>
        <taxon>Eukaryota</taxon>
        <taxon>Fungi</taxon>
        <taxon>Fungi incertae sedis</taxon>
        <taxon>Mucoromycota</taxon>
        <taxon>Mucoromycotina</taxon>
        <taxon>Mucoromycetes</taxon>
        <taxon>Mucorales</taxon>
        <taxon>Cunninghamellaceae</taxon>
        <taxon>Hesseltinella</taxon>
    </lineage>
</organism>
<proteinExistence type="predicted"/>
<dbReference type="Proteomes" id="UP000242146">
    <property type="component" value="Unassembled WGS sequence"/>
</dbReference>